<evidence type="ECO:0000256" key="6">
    <source>
        <dbReference type="ARBA" id="ARBA00023136"/>
    </source>
</evidence>
<evidence type="ECO:0000256" key="3">
    <source>
        <dbReference type="ARBA" id="ARBA00022597"/>
    </source>
</evidence>
<protein>
    <submittedName>
        <fullName evidence="8">Glucose uptake protein</fullName>
    </submittedName>
</protein>
<organism evidence="8 9">
    <name type="scientific">Rarobacter faecitabidus</name>
    <dbReference type="NCBI Taxonomy" id="13243"/>
    <lineage>
        <taxon>Bacteria</taxon>
        <taxon>Bacillati</taxon>
        <taxon>Actinomycetota</taxon>
        <taxon>Actinomycetes</taxon>
        <taxon>Micrococcales</taxon>
        <taxon>Rarobacteraceae</taxon>
        <taxon>Rarobacter</taxon>
    </lineage>
</organism>
<name>A0A542ZTA3_RARFA</name>
<keyword evidence="5 7" id="KW-1133">Transmembrane helix</keyword>
<reference evidence="8 9" key="1">
    <citation type="submission" date="2019-06" db="EMBL/GenBank/DDBJ databases">
        <title>Sequencing the genomes of 1000 actinobacteria strains.</title>
        <authorList>
            <person name="Klenk H.-P."/>
        </authorList>
    </citation>
    <scope>NUCLEOTIDE SEQUENCE [LARGE SCALE GENOMIC DNA]</scope>
    <source>
        <strain evidence="8 9">DSM 4813</strain>
    </source>
</reference>
<evidence type="ECO:0000256" key="2">
    <source>
        <dbReference type="ARBA" id="ARBA00006117"/>
    </source>
</evidence>
<dbReference type="CDD" id="cd23110">
    <property type="entry name" value="GRP"/>
    <property type="match status" value="1"/>
</dbReference>
<accession>A0A542ZTA3</accession>
<keyword evidence="9" id="KW-1185">Reference proteome</keyword>
<feature type="transmembrane region" description="Helical" evidence="7">
    <location>
        <begin position="33"/>
        <end position="51"/>
    </location>
</feature>
<feature type="transmembrane region" description="Helical" evidence="7">
    <location>
        <begin position="117"/>
        <end position="138"/>
    </location>
</feature>
<dbReference type="Pfam" id="PF06800">
    <property type="entry name" value="Sugar_transport"/>
    <property type="match status" value="1"/>
</dbReference>
<comment type="similarity">
    <text evidence="2">Belongs to the GRP transporter (TC 2.A.7.5) family.</text>
</comment>
<feature type="transmembrane region" description="Helical" evidence="7">
    <location>
        <begin position="224"/>
        <end position="244"/>
    </location>
</feature>
<dbReference type="SUPFAM" id="SSF103481">
    <property type="entry name" value="Multidrug resistance efflux transporter EmrE"/>
    <property type="match status" value="1"/>
</dbReference>
<evidence type="ECO:0000313" key="8">
    <source>
        <dbReference type="EMBL" id="TQL63588.1"/>
    </source>
</evidence>
<feature type="transmembrane region" description="Helical" evidence="7">
    <location>
        <begin position="90"/>
        <end position="111"/>
    </location>
</feature>
<evidence type="ECO:0000256" key="5">
    <source>
        <dbReference type="ARBA" id="ARBA00022989"/>
    </source>
</evidence>
<evidence type="ECO:0000256" key="1">
    <source>
        <dbReference type="ARBA" id="ARBA00004141"/>
    </source>
</evidence>
<gene>
    <name evidence="8" type="ORF">FB461_0050</name>
</gene>
<dbReference type="PANTHER" id="PTHR16119">
    <property type="entry name" value="TRANSMEMBRANE PROTEIN 144"/>
    <property type="match status" value="1"/>
</dbReference>
<feature type="transmembrane region" description="Helical" evidence="7">
    <location>
        <begin position="280"/>
        <end position="299"/>
    </location>
</feature>
<keyword evidence="6 7" id="KW-0472">Membrane</keyword>
<dbReference type="GO" id="GO:0015144">
    <property type="term" value="F:carbohydrate transmembrane transporter activity"/>
    <property type="evidence" value="ECO:0007669"/>
    <property type="project" value="InterPro"/>
</dbReference>
<feature type="transmembrane region" description="Helical" evidence="7">
    <location>
        <begin position="159"/>
        <end position="181"/>
    </location>
</feature>
<dbReference type="OrthoDB" id="3194911at2"/>
<dbReference type="Proteomes" id="UP000315389">
    <property type="component" value="Unassembled WGS sequence"/>
</dbReference>
<keyword evidence="3" id="KW-0813">Transport</keyword>
<evidence type="ECO:0000256" key="7">
    <source>
        <dbReference type="SAM" id="Phobius"/>
    </source>
</evidence>
<feature type="transmembrane region" description="Helical" evidence="7">
    <location>
        <begin position="57"/>
        <end position="78"/>
    </location>
</feature>
<keyword evidence="3" id="KW-0762">Sugar transport</keyword>
<evidence type="ECO:0000313" key="9">
    <source>
        <dbReference type="Proteomes" id="UP000315389"/>
    </source>
</evidence>
<keyword evidence="4 7" id="KW-0812">Transmembrane</keyword>
<proteinExistence type="inferred from homology"/>
<feature type="transmembrane region" description="Helical" evidence="7">
    <location>
        <begin position="250"/>
        <end position="271"/>
    </location>
</feature>
<dbReference type="InterPro" id="IPR037185">
    <property type="entry name" value="EmrE-like"/>
</dbReference>
<dbReference type="GO" id="GO:0016020">
    <property type="term" value="C:membrane"/>
    <property type="evidence" value="ECO:0007669"/>
    <property type="project" value="UniProtKB-SubCell"/>
</dbReference>
<feature type="transmembrane region" description="Helical" evidence="7">
    <location>
        <begin position="187"/>
        <end position="204"/>
    </location>
</feature>
<dbReference type="AlphaFoldDB" id="A0A542ZTA3"/>
<comment type="caution">
    <text evidence="8">The sequence shown here is derived from an EMBL/GenBank/DDBJ whole genome shotgun (WGS) entry which is preliminary data.</text>
</comment>
<sequence length="302" mass="32149">MSDILIGLIPAFGWGMQGVVMQKLGGRTPNKQMGMVLTALVVAIAVFFIRPPATGSWTATLIIAACLNGAPWAVGQILQIRAFELMGVSRAMPISTGMQLLGATLVGVVFFHEWRHGWQFGLGVPALLLLIFGVWLTTYSEKSDGAVAGGGAAVLRQGFSILLLSSLGYVLYATSSLIFSVDPFDLLFPQSVVMVVTTLIISLVMSDKNQRRDSSVGIFGKKTWLNMVTGILFAAGNLAALLSIQRNGAAVGWTLAQMNVIISTVGGLVFLRERKSRKELFFVLGGLAFVAVGGILIGVTKN</sequence>
<evidence type="ECO:0000256" key="4">
    <source>
        <dbReference type="ARBA" id="ARBA00022692"/>
    </source>
</evidence>
<dbReference type="PANTHER" id="PTHR16119:SF17">
    <property type="entry name" value="TRANSMEMBRANE PROTEIN 144"/>
    <property type="match status" value="1"/>
</dbReference>
<comment type="subcellular location">
    <subcellularLocation>
        <location evidence="1">Membrane</location>
        <topology evidence="1">Multi-pass membrane protein</topology>
    </subcellularLocation>
</comment>
<dbReference type="EMBL" id="VFOS01000001">
    <property type="protein sequence ID" value="TQL63588.1"/>
    <property type="molecule type" value="Genomic_DNA"/>
</dbReference>
<dbReference type="InterPro" id="IPR010651">
    <property type="entry name" value="Sugar_transport"/>
</dbReference>
<dbReference type="RefSeq" id="WP_142117873.1">
    <property type="nucleotide sequence ID" value="NZ_BAAASV010000002.1"/>
</dbReference>